<organism evidence="2 3">
    <name type="scientific">Paenisporosarcina cavernae</name>
    <dbReference type="NCBI Taxonomy" id="2320858"/>
    <lineage>
        <taxon>Bacteria</taxon>
        <taxon>Bacillati</taxon>
        <taxon>Bacillota</taxon>
        <taxon>Bacilli</taxon>
        <taxon>Bacillales</taxon>
        <taxon>Caryophanaceae</taxon>
        <taxon>Paenisporosarcina</taxon>
    </lineage>
</organism>
<feature type="region of interest" description="Disordered" evidence="1">
    <location>
        <begin position="1"/>
        <end position="23"/>
    </location>
</feature>
<dbReference type="AlphaFoldDB" id="A0A385YUF0"/>
<name>A0A385YUF0_9BACL</name>
<dbReference type="RefSeq" id="WP_119884232.1">
    <property type="nucleotide sequence ID" value="NZ_CP032418.1"/>
</dbReference>
<reference evidence="3" key="1">
    <citation type="submission" date="2018-09" db="EMBL/GenBank/DDBJ databases">
        <authorList>
            <person name="Zhu H."/>
        </authorList>
    </citation>
    <scope>NUCLEOTIDE SEQUENCE [LARGE SCALE GENOMIC DNA]</scope>
    <source>
        <strain evidence="3">K2R23-3</strain>
    </source>
</reference>
<evidence type="ECO:0000313" key="3">
    <source>
        <dbReference type="Proteomes" id="UP000265725"/>
    </source>
</evidence>
<keyword evidence="3" id="KW-1185">Reference proteome</keyword>
<protein>
    <submittedName>
        <fullName evidence="2">Uncharacterized protein</fullName>
    </submittedName>
</protein>
<dbReference type="OrthoDB" id="2454814at2"/>
<feature type="compositionally biased region" description="Basic and acidic residues" evidence="1">
    <location>
        <begin position="1"/>
        <end position="11"/>
    </location>
</feature>
<proteinExistence type="predicted"/>
<dbReference type="KEGG" id="paek:D3873_11980"/>
<accession>A0A385YUF0</accession>
<sequence>MKKEQLLKTEESSMAAPNLDNPERVTTDSISLFDMHEDMQTVDTIAISELNKQVLNERARYVTKDPSANSDVHPN</sequence>
<dbReference type="EMBL" id="CP032418">
    <property type="protein sequence ID" value="AYC30515.1"/>
    <property type="molecule type" value="Genomic_DNA"/>
</dbReference>
<evidence type="ECO:0000256" key="1">
    <source>
        <dbReference type="SAM" id="MobiDB-lite"/>
    </source>
</evidence>
<dbReference type="Proteomes" id="UP000265725">
    <property type="component" value="Chromosome"/>
</dbReference>
<evidence type="ECO:0000313" key="2">
    <source>
        <dbReference type="EMBL" id="AYC30515.1"/>
    </source>
</evidence>
<gene>
    <name evidence="2" type="ORF">D3873_11980</name>
</gene>